<feature type="compositionally biased region" description="Polar residues" evidence="6">
    <location>
        <begin position="29"/>
        <end position="56"/>
    </location>
</feature>
<evidence type="ECO:0000256" key="1">
    <source>
        <dbReference type="ARBA" id="ARBA00004141"/>
    </source>
</evidence>
<dbReference type="RefSeq" id="XP_038052421.1">
    <property type="nucleotide sequence ID" value="XM_038196493.1"/>
</dbReference>
<dbReference type="PANTHER" id="PTHR23320">
    <property type="entry name" value="MEMBRANE-SPANNING 4-DOMAINS SUBFAMILY A MS4A -RELATED"/>
    <property type="match status" value="1"/>
</dbReference>
<feature type="compositionally biased region" description="Basic and acidic residues" evidence="6">
    <location>
        <begin position="1"/>
        <end position="28"/>
    </location>
</feature>
<comment type="subcellular location">
    <subcellularLocation>
        <location evidence="1">Membrane</location>
        <topology evidence="1">Multi-pass membrane protein</topology>
    </subcellularLocation>
</comment>
<dbReference type="AlphaFoldDB" id="A0A913ZMZ3"/>
<proteinExistence type="inferred from homology"/>
<keyword evidence="4 7" id="KW-1133">Transmembrane helix</keyword>
<sequence>MEKETIDARSGHGKDDQKRRENRTDCQTRAESASYAYQPTCPANTPTGSAHTPTGSAHTPTGPAHTPTGPAPVSVRPTAAIAATTATTVSTKDATTAAAAVPVAVGATATATATTTTSSQRSIRVQPYQAQLSPRQAAACLGQVVPPSPARRYRAKTAKSLGILQIVLAIVSLVLGIITAAIGAWGAAIGVPIWGGICFYLPAGILGVLSTKPTNMQNCVITSCMTMSILSSLAAGTSFIMSCIAATSEYDYYSYYPVLNVGNTIMDAILAFVAFTEVLVAITQSAFCCKYRCACCNKPNQAVQVTTPVRYASPHTHNMQPPMPYQHQQRQQQQFTMLQQRQVPAYRAQGIVPLQSAPGDTQPAHPNSVSDYLRSPDESHANEPELPPAYSDSPPPSYSLSTGYM</sequence>
<dbReference type="GeneID" id="119725132"/>
<feature type="compositionally biased region" description="Low complexity" evidence="6">
    <location>
        <begin position="388"/>
        <end position="405"/>
    </location>
</feature>
<evidence type="ECO:0000256" key="6">
    <source>
        <dbReference type="SAM" id="MobiDB-lite"/>
    </source>
</evidence>
<dbReference type="OMA" id="ICFYLPA"/>
<feature type="compositionally biased region" description="Basic and acidic residues" evidence="6">
    <location>
        <begin position="374"/>
        <end position="383"/>
    </location>
</feature>
<dbReference type="InterPro" id="IPR007237">
    <property type="entry name" value="CD20-like"/>
</dbReference>
<dbReference type="PANTHER" id="PTHR23320:SF165">
    <property type="entry name" value="MARVEL DOMAIN-CONTAINING PROTEIN"/>
    <property type="match status" value="1"/>
</dbReference>
<dbReference type="OrthoDB" id="10071849at2759"/>
<evidence type="ECO:0000256" key="2">
    <source>
        <dbReference type="ARBA" id="ARBA00009565"/>
    </source>
</evidence>
<dbReference type="Proteomes" id="UP000887568">
    <property type="component" value="Unplaced"/>
</dbReference>
<evidence type="ECO:0000256" key="5">
    <source>
        <dbReference type="ARBA" id="ARBA00023136"/>
    </source>
</evidence>
<accession>A0A913ZMZ3</accession>
<feature type="transmembrane region" description="Helical" evidence="7">
    <location>
        <begin position="268"/>
        <end position="289"/>
    </location>
</feature>
<evidence type="ECO:0000256" key="4">
    <source>
        <dbReference type="ARBA" id="ARBA00022989"/>
    </source>
</evidence>
<evidence type="ECO:0000313" key="9">
    <source>
        <dbReference type="Proteomes" id="UP000887568"/>
    </source>
</evidence>
<evidence type="ECO:0000256" key="7">
    <source>
        <dbReference type="SAM" id="Phobius"/>
    </source>
</evidence>
<organism evidence="8 9">
    <name type="scientific">Patiria miniata</name>
    <name type="common">Bat star</name>
    <name type="synonym">Asterina miniata</name>
    <dbReference type="NCBI Taxonomy" id="46514"/>
    <lineage>
        <taxon>Eukaryota</taxon>
        <taxon>Metazoa</taxon>
        <taxon>Echinodermata</taxon>
        <taxon>Eleutherozoa</taxon>
        <taxon>Asterozoa</taxon>
        <taxon>Asteroidea</taxon>
        <taxon>Valvatacea</taxon>
        <taxon>Valvatida</taxon>
        <taxon>Asterinidae</taxon>
        <taxon>Patiria</taxon>
    </lineage>
</organism>
<feature type="region of interest" description="Disordered" evidence="6">
    <location>
        <begin position="1"/>
        <end position="74"/>
    </location>
</feature>
<evidence type="ECO:0000313" key="8">
    <source>
        <dbReference type="EnsemblMetazoa" id="XP_038052421.1"/>
    </source>
</evidence>
<dbReference type="InterPro" id="IPR030417">
    <property type="entry name" value="MS4A"/>
</dbReference>
<dbReference type="EnsemblMetazoa" id="XM_038196493.1">
    <property type="protein sequence ID" value="XP_038052421.1"/>
    <property type="gene ID" value="LOC119725132"/>
</dbReference>
<dbReference type="Pfam" id="PF04103">
    <property type="entry name" value="CD20"/>
    <property type="match status" value="1"/>
</dbReference>
<dbReference type="GO" id="GO:0016020">
    <property type="term" value="C:membrane"/>
    <property type="evidence" value="ECO:0007669"/>
    <property type="project" value="UniProtKB-SubCell"/>
</dbReference>
<name>A0A913ZMZ3_PATMI</name>
<feature type="compositionally biased region" description="Low complexity" evidence="6">
    <location>
        <begin position="57"/>
        <end position="74"/>
    </location>
</feature>
<feature type="transmembrane region" description="Helical" evidence="7">
    <location>
        <begin position="161"/>
        <end position="185"/>
    </location>
</feature>
<keyword evidence="9" id="KW-1185">Reference proteome</keyword>
<feature type="transmembrane region" description="Helical" evidence="7">
    <location>
        <begin position="229"/>
        <end position="248"/>
    </location>
</feature>
<comment type="similarity">
    <text evidence="2">Belongs to the MS4A family.</text>
</comment>
<evidence type="ECO:0000256" key="3">
    <source>
        <dbReference type="ARBA" id="ARBA00022692"/>
    </source>
</evidence>
<keyword evidence="3 7" id="KW-0812">Transmembrane</keyword>
<protein>
    <submittedName>
        <fullName evidence="8">Uncharacterized protein</fullName>
    </submittedName>
</protein>
<reference evidence="8" key="1">
    <citation type="submission" date="2022-11" db="UniProtKB">
        <authorList>
            <consortium name="EnsemblMetazoa"/>
        </authorList>
    </citation>
    <scope>IDENTIFICATION</scope>
</reference>
<keyword evidence="5 7" id="KW-0472">Membrane</keyword>
<feature type="transmembrane region" description="Helical" evidence="7">
    <location>
        <begin position="191"/>
        <end position="209"/>
    </location>
</feature>
<feature type="region of interest" description="Disordered" evidence="6">
    <location>
        <begin position="354"/>
        <end position="405"/>
    </location>
</feature>